<dbReference type="GO" id="GO:0005524">
    <property type="term" value="F:ATP binding"/>
    <property type="evidence" value="ECO:0007669"/>
    <property type="project" value="UniProtKB-KW"/>
</dbReference>
<organism evidence="2 3">
    <name type="scientific">Streptomyces griseus</name>
    <dbReference type="NCBI Taxonomy" id="1911"/>
    <lineage>
        <taxon>Bacteria</taxon>
        <taxon>Bacillati</taxon>
        <taxon>Actinomycetota</taxon>
        <taxon>Actinomycetes</taxon>
        <taxon>Kitasatosporales</taxon>
        <taxon>Streptomycetaceae</taxon>
        <taxon>Streptomyces</taxon>
    </lineage>
</organism>
<dbReference type="SUPFAM" id="SSF52540">
    <property type="entry name" value="P-loop containing nucleoside triphosphate hydrolases"/>
    <property type="match status" value="1"/>
</dbReference>
<evidence type="ECO:0000313" key="2">
    <source>
        <dbReference type="EMBL" id="SUP62204.1"/>
    </source>
</evidence>
<proteinExistence type="predicted"/>
<keyword evidence="2" id="KW-0067">ATP-binding</keyword>
<dbReference type="AlphaFoldDB" id="A0A380PBI0"/>
<protein>
    <submittedName>
        <fullName evidence="2">ATP-binding protein</fullName>
    </submittedName>
</protein>
<dbReference type="RefSeq" id="WP_100452386.1">
    <property type="nucleotide sequence ID" value="NZ_UHID01000009.1"/>
</dbReference>
<keyword evidence="2" id="KW-0547">Nucleotide-binding</keyword>
<reference evidence="2 3" key="1">
    <citation type="submission" date="2018-06" db="EMBL/GenBank/DDBJ databases">
        <authorList>
            <consortium name="Pathogen Informatics"/>
            <person name="Doyle S."/>
        </authorList>
    </citation>
    <scope>NUCLEOTIDE SEQUENCE [LARGE SCALE GENOMIC DNA]</scope>
    <source>
        <strain evidence="2 3">NCTC7807</strain>
    </source>
</reference>
<sequence length="182" mass="20056">MRRYILTGTPGAGKTTVLRALAARGHRTVGEAATAVIAREQAQGVREPWTDPGFLTRVTAEQRAREARADAAPDPAGLCFLDRSPVCTHALAAYLGHPVPPDLTAELGRITAAGRYEPHVFLLRPLGFLEPTAARRITYEESLAFEKLHEESYRRFGFRLVEVAPATVEERVERILAEVGER</sequence>
<dbReference type="InterPro" id="IPR038727">
    <property type="entry name" value="NadR/Ttd14_AAA_dom"/>
</dbReference>
<gene>
    <name evidence="2" type="ORF">NCTC7807_05368</name>
</gene>
<accession>A0A380PBI0</accession>
<dbReference type="Gene3D" id="3.40.50.300">
    <property type="entry name" value="P-loop containing nucleotide triphosphate hydrolases"/>
    <property type="match status" value="1"/>
</dbReference>
<dbReference type="InterPro" id="IPR027417">
    <property type="entry name" value="P-loop_NTPase"/>
</dbReference>
<evidence type="ECO:0000313" key="3">
    <source>
        <dbReference type="Proteomes" id="UP000254150"/>
    </source>
</evidence>
<feature type="domain" description="NadR/Ttd14 AAA" evidence="1">
    <location>
        <begin position="3"/>
        <end position="171"/>
    </location>
</feature>
<evidence type="ECO:0000259" key="1">
    <source>
        <dbReference type="Pfam" id="PF13521"/>
    </source>
</evidence>
<dbReference type="Proteomes" id="UP000254150">
    <property type="component" value="Unassembled WGS sequence"/>
</dbReference>
<dbReference type="EMBL" id="UHID01000009">
    <property type="protein sequence ID" value="SUP62204.1"/>
    <property type="molecule type" value="Genomic_DNA"/>
</dbReference>
<dbReference type="Pfam" id="PF13521">
    <property type="entry name" value="AAA_28"/>
    <property type="match status" value="1"/>
</dbReference>
<name>A0A380PBI0_STRGR</name>